<dbReference type="Proteomes" id="UP000823941">
    <property type="component" value="Chromosome 19"/>
</dbReference>
<name>A0ABQ7Q899_PLUXY</name>
<sequence>MKMWELLLSCLLLSQAGAKPVDENKEVNDCNYTAELLKEKLDRPYLLSTDYNTNTIYFSYTVPSKTDEGVENFTSAYIYLNTKEYGTINNVQDGFAQSVDQKSGDVYIGGSDGIYKYDHNTKNAELLGAKDTDIWMIYFKEVLYYSVFPSQFLYTLVDGTSTRFSDLEDTKVDHMVIDNENDIFFTNETGLFSQKKGTKNAVFFANNISVRALTTDMNGKPYICLNNGVYSINKKEIKLDLVFETVDAFGLTFDSENNFVCSDDTSIYRIKADKHKCNDGPFLLQSVNLGTN</sequence>
<keyword evidence="1" id="KW-0732">Signal</keyword>
<accession>A0ABQ7Q899</accession>
<proteinExistence type="predicted"/>
<feature type="signal peptide" evidence="1">
    <location>
        <begin position="1"/>
        <end position="18"/>
    </location>
</feature>
<organism evidence="2 3">
    <name type="scientific">Plutella xylostella</name>
    <name type="common">Diamondback moth</name>
    <name type="synonym">Plutella maculipennis</name>
    <dbReference type="NCBI Taxonomy" id="51655"/>
    <lineage>
        <taxon>Eukaryota</taxon>
        <taxon>Metazoa</taxon>
        <taxon>Ecdysozoa</taxon>
        <taxon>Arthropoda</taxon>
        <taxon>Hexapoda</taxon>
        <taxon>Insecta</taxon>
        <taxon>Pterygota</taxon>
        <taxon>Neoptera</taxon>
        <taxon>Endopterygota</taxon>
        <taxon>Lepidoptera</taxon>
        <taxon>Glossata</taxon>
        <taxon>Ditrysia</taxon>
        <taxon>Yponomeutoidea</taxon>
        <taxon>Plutellidae</taxon>
        <taxon>Plutella</taxon>
    </lineage>
</organism>
<dbReference type="EMBL" id="JAHIBW010000019">
    <property type="protein sequence ID" value="KAG7301465.1"/>
    <property type="molecule type" value="Genomic_DNA"/>
</dbReference>
<evidence type="ECO:0000313" key="3">
    <source>
        <dbReference type="Proteomes" id="UP000823941"/>
    </source>
</evidence>
<keyword evidence="3" id="KW-1185">Reference proteome</keyword>
<gene>
    <name evidence="2" type="ORF">JYU34_014425</name>
</gene>
<comment type="caution">
    <text evidence="2">The sequence shown here is derived from an EMBL/GenBank/DDBJ whole genome shotgun (WGS) entry which is preliminary data.</text>
</comment>
<dbReference type="SUPFAM" id="SSF63825">
    <property type="entry name" value="YWTD domain"/>
    <property type="match status" value="1"/>
</dbReference>
<reference evidence="2 3" key="1">
    <citation type="submission" date="2021-06" db="EMBL/GenBank/DDBJ databases">
        <title>A haploid diamondback moth (Plutella xylostella L.) genome assembly resolves 31 chromosomes and identifies a diamide resistance mutation.</title>
        <authorList>
            <person name="Ward C.M."/>
            <person name="Perry K.D."/>
            <person name="Baker G."/>
            <person name="Powis K."/>
            <person name="Heckel D.G."/>
            <person name="Baxter S.W."/>
        </authorList>
    </citation>
    <scope>NUCLEOTIDE SEQUENCE [LARGE SCALE GENOMIC DNA]</scope>
    <source>
        <strain evidence="2 3">LV</strain>
        <tissue evidence="2">Single pupa</tissue>
    </source>
</reference>
<evidence type="ECO:0000313" key="2">
    <source>
        <dbReference type="EMBL" id="KAG7301465.1"/>
    </source>
</evidence>
<protein>
    <recommendedName>
        <fullName evidence="4">Ommochrome-binding protein-like</fullName>
    </recommendedName>
</protein>
<evidence type="ECO:0000256" key="1">
    <source>
        <dbReference type="SAM" id="SignalP"/>
    </source>
</evidence>
<evidence type="ECO:0008006" key="4">
    <source>
        <dbReference type="Google" id="ProtNLM"/>
    </source>
</evidence>
<dbReference type="Gene3D" id="2.130.10.10">
    <property type="entry name" value="YVTN repeat-like/Quinoprotein amine dehydrogenase"/>
    <property type="match status" value="1"/>
</dbReference>
<feature type="chain" id="PRO_5045162681" description="Ommochrome-binding protein-like" evidence="1">
    <location>
        <begin position="19"/>
        <end position="292"/>
    </location>
</feature>
<dbReference type="InterPro" id="IPR015943">
    <property type="entry name" value="WD40/YVTN_repeat-like_dom_sf"/>
</dbReference>